<dbReference type="Proteomes" id="UP001278766">
    <property type="component" value="Unassembled WGS sequence"/>
</dbReference>
<evidence type="ECO:0000256" key="7">
    <source>
        <dbReference type="ARBA" id="ARBA00076453"/>
    </source>
</evidence>
<evidence type="ECO:0000256" key="8">
    <source>
        <dbReference type="PROSITE-ProRule" id="PRU00221"/>
    </source>
</evidence>
<proteinExistence type="predicted"/>
<feature type="domain" description="BING4 C-terminal" evidence="11">
    <location>
        <begin position="381"/>
        <end position="460"/>
    </location>
</feature>
<comment type="subcellular location">
    <subcellularLocation>
        <location evidence="2">Nucleus</location>
        <location evidence="2">Nucleolus</location>
    </subcellularLocation>
</comment>
<dbReference type="InterPro" id="IPR015943">
    <property type="entry name" value="WD40/YVTN_repeat-like_dom_sf"/>
</dbReference>
<dbReference type="SUPFAM" id="SSF50978">
    <property type="entry name" value="WD40 repeat-like"/>
    <property type="match status" value="1"/>
</dbReference>
<reference evidence="12" key="1">
    <citation type="journal article" date="2023" name="Mol. Phylogenet. Evol.">
        <title>Genome-scale phylogeny and comparative genomics of the fungal order Sordariales.</title>
        <authorList>
            <person name="Hensen N."/>
            <person name="Bonometti L."/>
            <person name="Westerberg I."/>
            <person name="Brannstrom I.O."/>
            <person name="Guillou S."/>
            <person name="Cros-Aarteil S."/>
            <person name="Calhoun S."/>
            <person name="Haridas S."/>
            <person name="Kuo A."/>
            <person name="Mondo S."/>
            <person name="Pangilinan J."/>
            <person name="Riley R."/>
            <person name="LaButti K."/>
            <person name="Andreopoulos B."/>
            <person name="Lipzen A."/>
            <person name="Chen C."/>
            <person name="Yan M."/>
            <person name="Daum C."/>
            <person name="Ng V."/>
            <person name="Clum A."/>
            <person name="Steindorff A."/>
            <person name="Ohm R.A."/>
            <person name="Martin F."/>
            <person name="Silar P."/>
            <person name="Natvig D.O."/>
            <person name="Lalanne C."/>
            <person name="Gautier V."/>
            <person name="Ament-Velasquez S.L."/>
            <person name="Kruys A."/>
            <person name="Hutchinson M.I."/>
            <person name="Powell A.J."/>
            <person name="Barry K."/>
            <person name="Miller A.N."/>
            <person name="Grigoriev I.V."/>
            <person name="Debuchy R."/>
            <person name="Gladieux P."/>
            <person name="Hiltunen Thoren M."/>
            <person name="Johannesson H."/>
        </authorList>
    </citation>
    <scope>NUCLEOTIDE SEQUENCE</scope>
    <source>
        <strain evidence="12">CBS 168.71</strain>
    </source>
</reference>
<comment type="function">
    <text evidence="1">Involved in nucleolar processing of pre-18S ribosomal RNA.</text>
</comment>
<keyword evidence="3" id="KW-0698">rRNA processing</keyword>
<dbReference type="RefSeq" id="XP_062661244.1">
    <property type="nucleotide sequence ID" value="XM_062798114.1"/>
</dbReference>
<dbReference type="FunFam" id="2.130.10.10:FF:000378">
    <property type="entry name" value="U3 small nucleolar RNA-associated protein 7"/>
    <property type="match status" value="1"/>
</dbReference>
<dbReference type="InterPro" id="IPR036322">
    <property type="entry name" value="WD40_repeat_dom_sf"/>
</dbReference>
<dbReference type="GO" id="GO:0030686">
    <property type="term" value="C:90S preribosome"/>
    <property type="evidence" value="ECO:0007669"/>
    <property type="project" value="TreeGrafter"/>
</dbReference>
<dbReference type="PANTHER" id="PTHR14085:SF3">
    <property type="entry name" value="WD REPEAT-CONTAINING PROTEIN 46"/>
    <property type="match status" value="1"/>
</dbReference>
<dbReference type="Pfam" id="PF00400">
    <property type="entry name" value="WD40"/>
    <property type="match status" value="1"/>
</dbReference>
<reference evidence="12" key="2">
    <citation type="submission" date="2023-06" db="EMBL/GenBank/DDBJ databases">
        <authorList>
            <consortium name="Lawrence Berkeley National Laboratory"/>
            <person name="Haridas S."/>
            <person name="Hensen N."/>
            <person name="Bonometti L."/>
            <person name="Westerberg I."/>
            <person name="Brannstrom I.O."/>
            <person name="Guillou S."/>
            <person name="Cros-Aarteil S."/>
            <person name="Calhoun S."/>
            <person name="Kuo A."/>
            <person name="Mondo S."/>
            <person name="Pangilinan J."/>
            <person name="Riley R."/>
            <person name="Labutti K."/>
            <person name="Andreopoulos B."/>
            <person name="Lipzen A."/>
            <person name="Chen C."/>
            <person name="Yanf M."/>
            <person name="Daum C."/>
            <person name="Ng V."/>
            <person name="Clum A."/>
            <person name="Steindorff A."/>
            <person name="Ohm R."/>
            <person name="Martin F."/>
            <person name="Silar P."/>
            <person name="Natvig D."/>
            <person name="Lalanne C."/>
            <person name="Gautier V."/>
            <person name="Ament-Velasquez S.L."/>
            <person name="Kruys A."/>
            <person name="Hutchinson M.I."/>
            <person name="Powell A.J."/>
            <person name="Barry K."/>
            <person name="Miller A.N."/>
            <person name="Grigoriev I.V."/>
            <person name="Debuchy R."/>
            <person name="Gladieux P."/>
            <person name="Thoren M.H."/>
            <person name="Johannesson H."/>
        </authorList>
    </citation>
    <scope>NUCLEOTIDE SEQUENCE</scope>
    <source>
        <strain evidence="12">CBS 168.71</strain>
    </source>
</reference>
<dbReference type="PROSITE" id="PS00678">
    <property type="entry name" value="WD_REPEATS_1"/>
    <property type="match status" value="1"/>
</dbReference>
<dbReference type="GO" id="GO:0032040">
    <property type="term" value="C:small-subunit processome"/>
    <property type="evidence" value="ECO:0007669"/>
    <property type="project" value="TreeGrafter"/>
</dbReference>
<dbReference type="InterPro" id="IPR012952">
    <property type="entry name" value="BING4_C_dom"/>
</dbReference>
<accession>A0AAE0HJM1</accession>
<dbReference type="SMART" id="SM00320">
    <property type="entry name" value="WD40"/>
    <property type="match status" value="4"/>
</dbReference>
<dbReference type="AlphaFoldDB" id="A0AAE0HJM1"/>
<dbReference type="Gene3D" id="2.130.10.10">
    <property type="entry name" value="YVTN repeat-like/Quinoprotein amine dehydrogenase"/>
    <property type="match status" value="2"/>
</dbReference>
<evidence type="ECO:0000313" key="13">
    <source>
        <dbReference type="Proteomes" id="UP001278766"/>
    </source>
</evidence>
<dbReference type="EMBL" id="JAUEPN010000003">
    <property type="protein sequence ID" value="KAK3297730.1"/>
    <property type="molecule type" value="Genomic_DNA"/>
</dbReference>
<evidence type="ECO:0000256" key="4">
    <source>
        <dbReference type="ARBA" id="ARBA00022574"/>
    </source>
</evidence>
<feature type="repeat" description="WD" evidence="8">
    <location>
        <begin position="293"/>
        <end position="334"/>
    </location>
</feature>
<evidence type="ECO:0000256" key="9">
    <source>
        <dbReference type="SAM" id="Coils"/>
    </source>
</evidence>
<evidence type="ECO:0000256" key="10">
    <source>
        <dbReference type="SAM" id="MobiDB-lite"/>
    </source>
</evidence>
<feature type="coiled-coil region" evidence="9">
    <location>
        <begin position="62"/>
        <end position="89"/>
    </location>
</feature>
<evidence type="ECO:0000256" key="2">
    <source>
        <dbReference type="ARBA" id="ARBA00004604"/>
    </source>
</evidence>
<dbReference type="GeneID" id="87835062"/>
<evidence type="ECO:0000256" key="1">
    <source>
        <dbReference type="ARBA" id="ARBA00004099"/>
    </source>
</evidence>
<evidence type="ECO:0000256" key="5">
    <source>
        <dbReference type="ARBA" id="ARBA00022737"/>
    </source>
</evidence>
<dbReference type="PROSITE" id="PS50082">
    <property type="entry name" value="WD_REPEATS_2"/>
    <property type="match status" value="1"/>
</dbReference>
<dbReference type="PROSITE" id="PS50294">
    <property type="entry name" value="WD_REPEATS_REGION"/>
    <property type="match status" value="1"/>
</dbReference>
<dbReference type="SMART" id="SM01033">
    <property type="entry name" value="BING4CT"/>
    <property type="match status" value="1"/>
</dbReference>
<dbReference type="InterPro" id="IPR040315">
    <property type="entry name" value="WDR46/Utp7"/>
</dbReference>
<keyword evidence="4 8" id="KW-0853">WD repeat</keyword>
<dbReference type="InterPro" id="IPR019775">
    <property type="entry name" value="WD40_repeat_CS"/>
</dbReference>
<dbReference type="PANTHER" id="PTHR14085">
    <property type="entry name" value="WD-REPEAT PROTEIN BING4"/>
    <property type="match status" value="1"/>
</dbReference>
<dbReference type="InterPro" id="IPR001680">
    <property type="entry name" value="WD40_rpt"/>
</dbReference>
<feature type="region of interest" description="Disordered" evidence="10">
    <location>
        <begin position="527"/>
        <end position="555"/>
    </location>
</feature>
<sequence>MDTTDTVDTPMALVEQPSGALTVNNARTEFRSKAELERVRRHRQAQKAYGRGRQIDVKNVRDKKLRRNLTNLENKYKTAALKAKEAEILLENASGFLEAETELERTYKVRQDDIQKEVGIEVAQKKFELKLNDLGPYVCEYSRNGRDLILAGRKGHIATMDWREGKLGCELQLGETIRDARFLHNNQFFAVAQKKYVYIYDANGVELHCLKKHVEVSHMEFLPYHFLLATLSISGQLKYQDTSTGQIVTEIPTKLGTPVSLTHNPYNAILHVGQQNGTVTLWSPNSSEPLVKLLAHRGPVRSLAVDREGRYMVSAGQDNRMAIWDVRNFKEAVSSYFTRSPASSLAISDTGLTAVGWGTKTTVWKGLFSKDRAVQEKVQSPYMTWGGEGQAIERVRWCPFEDVLGLGHTEGFSSIVIPGAGEANYDALEVNPFETKKQRQEGEVKGLLNKLQPEMIALDPNYIGNLDLRSEQQRKADRDLDAPAVDVAEEMRHRARGKSGALKKYLRKQRKKNIIDEKRVKAEEMYKEMQEKKDERQKERQAELGPTLSRFVRKD</sequence>
<evidence type="ECO:0000313" key="12">
    <source>
        <dbReference type="EMBL" id="KAK3297730.1"/>
    </source>
</evidence>
<keyword evidence="6" id="KW-0539">Nucleus</keyword>
<evidence type="ECO:0000256" key="3">
    <source>
        <dbReference type="ARBA" id="ARBA00022552"/>
    </source>
</evidence>
<keyword evidence="9" id="KW-0175">Coiled coil</keyword>
<evidence type="ECO:0000256" key="6">
    <source>
        <dbReference type="ARBA" id="ARBA00023242"/>
    </source>
</evidence>
<keyword evidence="5" id="KW-0677">Repeat</keyword>
<name>A0AAE0HJM1_9PEZI</name>
<dbReference type="GO" id="GO:0000462">
    <property type="term" value="P:maturation of SSU-rRNA from tricistronic rRNA transcript (SSU-rRNA, 5.8S rRNA, LSU-rRNA)"/>
    <property type="evidence" value="ECO:0007669"/>
    <property type="project" value="TreeGrafter"/>
</dbReference>
<comment type="caution">
    <text evidence="12">The sequence shown here is derived from an EMBL/GenBank/DDBJ whole genome shotgun (WGS) entry which is preliminary data.</text>
</comment>
<evidence type="ECO:0000259" key="11">
    <source>
        <dbReference type="SMART" id="SM01033"/>
    </source>
</evidence>
<organism evidence="12 13">
    <name type="scientific">Chaetomium fimeti</name>
    <dbReference type="NCBI Taxonomy" id="1854472"/>
    <lineage>
        <taxon>Eukaryota</taxon>
        <taxon>Fungi</taxon>
        <taxon>Dikarya</taxon>
        <taxon>Ascomycota</taxon>
        <taxon>Pezizomycotina</taxon>
        <taxon>Sordariomycetes</taxon>
        <taxon>Sordariomycetidae</taxon>
        <taxon>Sordariales</taxon>
        <taxon>Chaetomiaceae</taxon>
        <taxon>Chaetomium</taxon>
    </lineage>
</organism>
<keyword evidence="13" id="KW-1185">Reference proteome</keyword>
<feature type="compositionally biased region" description="Basic and acidic residues" evidence="10">
    <location>
        <begin position="527"/>
        <end position="542"/>
    </location>
</feature>
<gene>
    <name evidence="12" type="ORF">B0H64DRAFT_130526</name>
</gene>
<protein>
    <recommendedName>
        <fullName evidence="7">U three protein 7</fullName>
    </recommendedName>
</protein>
<dbReference type="Pfam" id="PF08149">
    <property type="entry name" value="BING4CT"/>
    <property type="match status" value="1"/>
</dbReference>